<sequence length="228" mass="25282">MGTRNHTSSHRGQHDERSCMYKEQGRHSPRSLHGERSRTCGLEIDGSSKVQEASKVRDLVLVGIRNDGNCTVQEAPRREISYCGDRERRKQYSPKSPHTEGSRACGDREQEDSTSLGASKATDIVRVGTGTHSFTSYQGAPAVRGLVCVEKATDCRSGLRVTKIIVQRVTEVTMAVLQSVKEEIEVTAVTRVSLGCHRCDHSQSLALLRGDRDHRRGHNGSDRRHIHG</sequence>
<dbReference type="EMBL" id="BLXT01007446">
    <property type="protein sequence ID" value="GFO39173.1"/>
    <property type="molecule type" value="Genomic_DNA"/>
</dbReference>
<protein>
    <submittedName>
        <fullName evidence="2">Uncharacterized protein</fullName>
    </submittedName>
</protein>
<organism evidence="2 3">
    <name type="scientific">Plakobranchus ocellatus</name>
    <dbReference type="NCBI Taxonomy" id="259542"/>
    <lineage>
        <taxon>Eukaryota</taxon>
        <taxon>Metazoa</taxon>
        <taxon>Spiralia</taxon>
        <taxon>Lophotrochozoa</taxon>
        <taxon>Mollusca</taxon>
        <taxon>Gastropoda</taxon>
        <taxon>Heterobranchia</taxon>
        <taxon>Euthyneura</taxon>
        <taxon>Panpulmonata</taxon>
        <taxon>Sacoglossa</taxon>
        <taxon>Placobranchoidea</taxon>
        <taxon>Plakobranchidae</taxon>
        <taxon>Plakobranchus</taxon>
    </lineage>
</organism>
<feature type="compositionally biased region" description="Basic and acidic residues" evidence="1">
    <location>
        <begin position="12"/>
        <end position="37"/>
    </location>
</feature>
<name>A0AAV4D557_9GAST</name>
<evidence type="ECO:0000313" key="3">
    <source>
        <dbReference type="Proteomes" id="UP000735302"/>
    </source>
</evidence>
<dbReference type="AlphaFoldDB" id="A0AAV4D557"/>
<accession>A0AAV4D557</accession>
<evidence type="ECO:0000313" key="2">
    <source>
        <dbReference type="EMBL" id="GFO39173.1"/>
    </source>
</evidence>
<gene>
    <name evidence="2" type="ORF">PoB_006567800</name>
</gene>
<reference evidence="2 3" key="1">
    <citation type="journal article" date="2021" name="Elife">
        <title>Chloroplast acquisition without the gene transfer in kleptoplastic sea slugs, Plakobranchus ocellatus.</title>
        <authorList>
            <person name="Maeda T."/>
            <person name="Takahashi S."/>
            <person name="Yoshida T."/>
            <person name="Shimamura S."/>
            <person name="Takaki Y."/>
            <person name="Nagai Y."/>
            <person name="Toyoda A."/>
            <person name="Suzuki Y."/>
            <person name="Arimoto A."/>
            <person name="Ishii H."/>
            <person name="Satoh N."/>
            <person name="Nishiyama T."/>
            <person name="Hasebe M."/>
            <person name="Maruyama T."/>
            <person name="Minagawa J."/>
            <person name="Obokata J."/>
            <person name="Shigenobu S."/>
        </authorList>
    </citation>
    <scope>NUCLEOTIDE SEQUENCE [LARGE SCALE GENOMIC DNA]</scope>
</reference>
<dbReference type="Proteomes" id="UP000735302">
    <property type="component" value="Unassembled WGS sequence"/>
</dbReference>
<keyword evidence="3" id="KW-1185">Reference proteome</keyword>
<feature type="region of interest" description="Disordered" evidence="1">
    <location>
        <begin position="85"/>
        <end position="119"/>
    </location>
</feature>
<evidence type="ECO:0000256" key="1">
    <source>
        <dbReference type="SAM" id="MobiDB-lite"/>
    </source>
</evidence>
<comment type="caution">
    <text evidence="2">The sequence shown here is derived from an EMBL/GenBank/DDBJ whole genome shotgun (WGS) entry which is preliminary data.</text>
</comment>
<feature type="region of interest" description="Disordered" evidence="1">
    <location>
        <begin position="1"/>
        <end position="37"/>
    </location>
</feature>
<feature type="compositionally biased region" description="Basic and acidic residues" evidence="1">
    <location>
        <begin position="97"/>
        <end position="108"/>
    </location>
</feature>
<proteinExistence type="predicted"/>